<dbReference type="EMBL" id="MBPK01000022">
    <property type="protein sequence ID" value="PKT81386.1"/>
    <property type="molecule type" value="Genomic_DNA"/>
</dbReference>
<dbReference type="GO" id="GO:0046872">
    <property type="term" value="F:metal ion binding"/>
    <property type="evidence" value="ECO:0007669"/>
    <property type="project" value="UniProtKB-KW"/>
</dbReference>
<dbReference type="InterPro" id="IPR035938">
    <property type="entry name" value="Hemerythrin-like_sf"/>
</dbReference>
<dbReference type="NCBIfam" id="TIGR02481">
    <property type="entry name" value="hemeryth_dom"/>
    <property type="match status" value="1"/>
</dbReference>
<dbReference type="OrthoDB" id="9774644at2"/>
<keyword evidence="4" id="KW-0408">Iron</keyword>
<organism evidence="6 7">
    <name type="scientific">Helicobacter winghamensis</name>
    <dbReference type="NCBI Taxonomy" id="157268"/>
    <lineage>
        <taxon>Bacteria</taxon>
        <taxon>Pseudomonadati</taxon>
        <taxon>Campylobacterota</taxon>
        <taxon>Epsilonproteobacteria</taxon>
        <taxon>Campylobacterales</taxon>
        <taxon>Helicobacteraceae</taxon>
        <taxon>Helicobacter</taxon>
    </lineage>
</organism>
<dbReference type="InterPro" id="IPR012312">
    <property type="entry name" value="Hemerythrin-like"/>
</dbReference>
<reference evidence="6 7" key="1">
    <citation type="submission" date="2016-07" db="EMBL/GenBank/DDBJ databases">
        <title>Detection of Helicobacter winghamensis from caecal content of red fox (Vulpes vulpes).</title>
        <authorList>
            <person name="Zanoni R.G."/>
            <person name="Florio D."/>
            <person name="Caffara M."/>
            <person name="Renzi M."/>
            <person name="Parisi A."/>
            <person name="Pasquali F."/>
            <person name="Manfreda G."/>
        </authorList>
    </citation>
    <scope>NUCLEOTIDE SEQUENCE [LARGE SCALE GENOMIC DNA]</scope>
    <source>
        <strain evidence="6 7">295_13</strain>
    </source>
</reference>
<evidence type="ECO:0000259" key="5">
    <source>
        <dbReference type="Pfam" id="PF01814"/>
    </source>
</evidence>
<feature type="domain" description="Hemerythrin-like" evidence="5">
    <location>
        <begin position="14"/>
        <end position="123"/>
    </location>
</feature>
<evidence type="ECO:0000313" key="6">
    <source>
        <dbReference type="EMBL" id="PKT81386.1"/>
    </source>
</evidence>
<dbReference type="Gene3D" id="1.20.120.50">
    <property type="entry name" value="Hemerythrin-like"/>
    <property type="match status" value="1"/>
</dbReference>
<sequence>MMIEWSDSYSVHNAHIDTQHKKLFDLAKQAYIMLNHQVTPDEIRTILAEFCNYIKEHFNDEEQYMEKIGYPDIVNHKKIHNELTKSLVMLIKNVKNVNDMKEKLHIIAKKWLLEHILKEDMKIERFRRSMLTGQNPEITEGEIELATEVYYYGCACSGKLHDVPLDIHRRIEKGEKFRCKTCKQDIKCVKVQKIL</sequence>
<dbReference type="PANTHER" id="PTHR37164">
    <property type="entry name" value="BACTERIOHEMERYTHRIN"/>
    <property type="match status" value="1"/>
</dbReference>
<dbReference type="GO" id="GO:0005344">
    <property type="term" value="F:oxygen carrier activity"/>
    <property type="evidence" value="ECO:0007669"/>
    <property type="project" value="UniProtKB-KW"/>
</dbReference>
<dbReference type="SUPFAM" id="SSF47188">
    <property type="entry name" value="Hemerythrin-like"/>
    <property type="match status" value="1"/>
</dbReference>
<evidence type="ECO:0000256" key="2">
    <source>
        <dbReference type="ARBA" id="ARBA00022621"/>
    </source>
</evidence>
<dbReference type="Proteomes" id="UP000233350">
    <property type="component" value="Unassembled WGS sequence"/>
</dbReference>
<evidence type="ECO:0000256" key="3">
    <source>
        <dbReference type="ARBA" id="ARBA00022723"/>
    </source>
</evidence>
<keyword evidence="3" id="KW-0479">Metal-binding</keyword>
<protein>
    <submittedName>
        <fullName evidence="6">Hemerythrin family non-heme iron protein</fullName>
    </submittedName>
</protein>
<dbReference type="RefSeq" id="WP_101313057.1">
    <property type="nucleotide sequence ID" value="NZ_CP063529.1"/>
</dbReference>
<dbReference type="PROSITE" id="PS00550">
    <property type="entry name" value="HEMERYTHRINS"/>
    <property type="match status" value="1"/>
</dbReference>
<evidence type="ECO:0000256" key="1">
    <source>
        <dbReference type="ARBA" id="ARBA00010587"/>
    </source>
</evidence>
<keyword evidence="7" id="KW-1185">Reference proteome</keyword>
<dbReference type="PANTHER" id="PTHR37164:SF1">
    <property type="entry name" value="BACTERIOHEMERYTHRIN"/>
    <property type="match status" value="1"/>
</dbReference>
<evidence type="ECO:0000256" key="4">
    <source>
        <dbReference type="ARBA" id="ARBA00023004"/>
    </source>
</evidence>
<dbReference type="Pfam" id="PF01814">
    <property type="entry name" value="Hemerythrin"/>
    <property type="match status" value="1"/>
</dbReference>
<dbReference type="InterPro" id="IPR050669">
    <property type="entry name" value="Hemerythrin"/>
</dbReference>
<gene>
    <name evidence="6" type="ORF">BCM31_06875</name>
</gene>
<dbReference type="InterPro" id="IPR012827">
    <property type="entry name" value="Hemerythrin_metal-bd"/>
</dbReference>
<dbReference type="CDD" id="cd12107">
    <property type="entry name" value="Hemerythrin"/>
    <property type="match status" value="1"/>
</dbReference>
<dbReference type="NCBIfam" id="NF033749">
    <property type="entry name" value="bact_hemeryth"/>
    <property type="match status" value="1"/>
</dbReference>
<keyword evidence="2" id="KW-0561">Oxygen transport</keyword>
<dbReference type="STRING" id="556267.HWAG_01016"/>
<proteinExistence type="inferred from homology"/>
<comment type="caution">
    <text evidence="6">The sequence shown here is derived from an EMBL/GenBank/DDBJ whole genome shotgun (WGS) entry which is preliminary data.</text>
</comment>
<dbReference type="InterPro" id="IPR016131">
    <property type="entry name" value="Haemerythrin_Fe_BS"/>
</dbReference>
<dbReference type="AlphaFoldDB" id="A0A2N3PJL4"/>
<comment type="similarity">
    <text evidence="1">Belongs to the hemerythrin family.</text>
</comment>
<evidence type="ECO:0000313" key="7">
    <source>
        <dbReference type="Proteomes" id="UP000233350"/>
    </source>
</evidence>
<accession>A0A2N3PJL4</accession>
<name>A0A2N3PJL4_9HELI</name>
<keyword evidence="2" id="KW-0813">Transport</keyword>